<dbReference type="RefSeq" id="WP_160628905.1">
    <property type="nucleotide sequence ID" value="NZ_CP047593.1"/>
</dbReference>
<reference evidence="3 4" key="1">
    <citation type="submission" date="2020-01" db="EMBL/GenBank/DDBJ databases">
        <title>Ponticoccus aerotolerans gen. nov., sp. nov., an anaerobic bacterium and proposal of Ponticoccusceae fam. nov., Ponticoccusles ord. nov. and Ponticoccuse classis nov. in the phylum Kiritimatiellaeota.</title>
        <authorList>
            <person name="Zhou L.Y."/>
            <person name="Du Z.J."/>
        </authorList>
    </citation>
    <scope>NUCLEOTIDE SEQUENCE [LARGE SCALE GENOMIC DNA]</scope>
    <source>
        <strain evidence="3 4">S-5007</strain>
    </source>
</reference>
<feature type="signal peptide" evidence="2">
    <location>
        <begin position="1"/>
        <end position="20"/>
    </location>
</feature>
<organism evidence="3 4">
    <name type="scientific">Tichowtungia aerotolerans</name>
    <dbReference type="NCBI Taxonomy" id="2697043"/>
    <lineage>
        <taxon>Bacteria</taxon>
        <taxon>Pseudomonadati</taxon>
        <taxon>Kiritimatiellota</taxon>
        <taxon>Tichowtungiia</taxon>
        <taxon>Tichowtungiales</taxon>
        <taxon>Tichowtungiaceae</taxon>
        <taxon>Tichowtungia</taxon>
    </lineage>
</organism>
<evidence type="ECO:0000313" key="3">
    <source>
        <dbReference type="EMBL" id="QHI69723.1"/>
    </source>
</evidence>
<dbReference type="EMBL" id="CP047593">
    <property type="protein sequence ID" value="QHI69723.1"/>
    <property type="molecule type" value="Genomic_DNA"/>
</dbReference>
<feature type="chain" id="PRO_5027039139" evidence="2">
    <location>
        <begin position="21"/>
        <end position="294"/>
    </location>
</feature>
<proteinExistence type="predicted"/>
<feature type="compositionally biased region" description="Polar residues" evidence="1">
    <location>
        <begin position="264"/>
        <end position="282"/>
    </location>
</feature>
<dbReference type="AlphaFoldDB" id="A0A6P1M9J1"/>
<dbReference type="KEGG" id="taer:GT409_09760"/>
<dbReference type="Proteomes" id="UP000464954">
    <property type="component" value="Chromosome"/>
</dbReference>
<gene>
    <name evidence="3" type="ORF">GT409_09760</name>
</gene>
<keyword evidence="2" id="KW-0732">Signal</keyword>
<feature type="compositionally biased region" description="Acidic residues" evidence="1">
    <location>
        <begin position="224"/>
        <end position="257"/>
    </location>
</feature>
<evidence type="ECO:0000256" key="2">
    <source>
        <dbReference type="SAM" id="SignalP"/>
    </source>
</evidence>
<keyword evidence="4" id="KW-1185">Reference proteome</keyword>
<evidence type="ECO:0000256" key="1">
    <source>
        <dbReference type="SAM" id="MobiDB-lite"/>
    </source>
</evidence>
<evidence type="ECO:0000313" key="4">
    <source>
        <dbReference type="Proteomes" id="UP000464954"/>
    </source>
</evidence>
<sequence length="294" mass="33646">MFKKGVLAAILLCNAFALYAQEPELIPWRDNITMLVVPREPQAVKLALDISRYYPVLIVCYQPMQKDPVLHAWNGEGWVSVSPEDYVNGVFFTTPPQQAVVVEQEKYTAPELLIPDGTWCKKGFRLSTTDERAIIHLLGLHFKFPYRYWIQFADRYKYALEEINPSLNNVFWWHYRGNEVMPAFKARDFETDRDLWEPLEITLPEPIEPVDLTAQETVEPAEAPAEEPAEQETQPNEDEEAVADLMETPEPEAEVDVETIIQELEQSTNSPAQKVDPFTTNDVPAAELVPLPTE</sequence>
<name>A0A6P1M9J1_9BACT</name>
<feature type="region of interest" description="Disordered" evidence="1">
    <location>
        <begin position="218"/>
        <end position="294"/>
    </location>
</feature>
<protein>
    <submittedName>
        <fullName evidence="3">Uncharacterized protein</fullName>
    </submittedName>
</protein>
<accession>A0A6P1M9J1</accession>